<comment type="subcellular location">
    <subcellularLocation>
        <location evidence="1 7">Cell membrane</location>
        <topology evidence="1 7">Multi-pass membrane protein</topology>
    </subcellularLocation>
</comment>
<dbReference type="EMBL" id="ADVL01000140">
    <property type="protein sequence ID" value="EFH12936.1"/>
    <property type="molecule type" value="Genomic_DNA"/>
</dbReference>
<evidence type="ECO:0000256" key="6">
    <source>
        <dbReference type="ARBA" id="ARBA00023136"/>
    </source>
</evidence>
<sequence length="370" mass="39777">MPLRLRHPLLRYAARRLLLVPPTLLAILVINVGVTQLAPGGPVEHLIAQLTPGNDTSGAAERVLGSPTALAPDLDPAMRYRGAERLDAATIAEIERMFGFDRPPLERFWMMLRRFLSFDLGRSLFLDRPVAELLWQRLPVSASLGAWSTLLTYGIALPLGIVLAVRRGTGLDRGATFAIALAHAIPGVVVAVALLVLFAGGRVFAWFPTGGLVSAHWQELPWGARLLDWLWHLVLPVTALVLGGFAGLALMTRSLFLEEVGKPYVQLALAKGLAGRRVLFRHVFPNAMLVVLAGLPSALIGLLFGGGLLVEVVFGLDGIGLLGFEAISSRDYPVIFGTLWLFTLLGLVLHLAGDLLAAALDPRIGFQAAA</sequence>
<dbReference type="GO" id="GO:0042884">
    <property type="term" value="P:microcin transport"/>
    <property type="evidence" value="ECO:0007669"/>
    <property type="project" value="TreeGrafter"/>
</dbReference>
<protein>
    <submittedName>
        <fullName evidence="9">ABC transporter, permease protein</fullName>
    </submittedName>
</protein>
<dbReference type="Proteomes" id="UP000005324">
    <property type="component" value="Unassembled WGS sequence"/>
</dbReference>
<dbReference type="PANTHER" id="PTHR30465:SF66">
    <property type="entry name" value="INNER MEMBRANE ABC TRANSPORTER PERMEASE PROTEIN YEJB"/>
    <property type="match status" value="1"/>
</dbReference>
<evidence type="ECO:0000313" key="10">
    <source>
        <dbReference type="Proteomes" id="UP000005324"/>
    </source>
</evidence>
<feature type="non-terminal residue" evidence="9">
    <location>
        <position position="370"/>
    </location>
</feature>
<dbReference type="GO" id="GO:0005886">
    <property type="term" value="C:plasma membrane"/>
    <property type="evidence" value="ECO:0007669"/>
    <property type="project" value="UniProtKB-SubCell"/>
</dbReference>
<feature type="transmembrane region" description="Helical" evidence="7">
    <location>
        <begin position="177"/>
        <end position="199"/>
    </location>
</feature>
<comment type="caution">
    <text evidence="9">The sequence shown here is derived from an EMBL/GenBank/DDBJ whole genome shotgun (WGS) entry which is preliminary data.</text>
</comment>
<dbReference type="PROSITE" id="PS50928">
    <property type="entry name" value="ABC_TM1"/>
    <property type="match status" value="1"/>
</dbReference>
<evidence type="ECO:0000256" key="4">
    <source>
        <dbReference type="ARBA" id="ARBA00022692"/>
    </source>
</evidence>
<dbReference type="PANTHER" id="PTHR30465">
    <property type="entry name" value="INNER MEMBRANE ABC TRANSPORTER"/>
    <property type="match status" value="1"/>
</dbReference>
<keyword evidence="3" id="KW-1003">Cell membrane</keyword>
<dbReference type="CDD" id="cd06261">
    <property type="entry name" value="TM_PBP2"/>
    <property type="match status" value="1"/>
</dbReference>
<dbReference type="InterPro" id="IPR035906">
    <property type="entry name" value="MetI-like_sf"/>
</dbReference>
<keyword evidence="10" id="KW-1185">Reference proteome</keyword>
<dbReference type="InterPro" id="IPR000515">
    <property type="entry name" value="MetI-like"/>
</dbReference>
<accession>D5RID6</accession>
<organism evidence="9 10">
    <name type="scientific">Pseudoroseomonas cervicalis ATCC 49957</name>
    <dbReference type="NCBI Taxonomy" id="525371"/>
    <lineage>
        <taxon>Bacteria</taxon>
        <taxon>Pseudomonadati</taxon>
        <taxon>Pseudomonadota</taxon>
        <taxon>Alphaproteobacteria</taxon>
        <taxon>Acetobacterales</taxon>
        <taxon>Roseomonadaceae</taxon>
        <taxon>Roseomonas</taxon>
    </lineage>
</organism>
<dbReference type="AlphaFoldDB" id="D5RID6"/>
<evidence type="ECO:0000259" key="8">
    <source>
        <dbReference type="PROSITE" id="PS50928"/>
    </source>
</evidence>
<feature type="domain" description="ABC transmembrane type-1" evidence="8">
    <location>
        <begin position="138"/>
        <end position="357"/>
    </location>
</feature>
<evidence type="ECO:0000256" key="1">
    <source>
        <dbReference type="ARBA" id="ARBA00004651"/>
    </source>
</evidence>
<keyword evidence="5 7" id="KW-1133">Transmembrane helix</keyword>
<keyword evidence="6 7" id="KW-0472">Membrane</keyword>
<feature type="transmembrane region" description="Helical" evidence="7">
    <location>
        <begin position="334"/>
        <end position="357"/>
    </location>
</feature>
<feature type="transmembrane region" description="Helical" evidence="7">
    <location>
        <begin position="229"/>
        <end position="250"/>
    </location>
</feature>
<gene>
    <name evidence="9" type="primary">yejB</name>
    <name evidence="9" type="ORF">HMPREF0731_0846</name>
</gene>
<feature type="transmembrane region" description="Helical" evidence="7">
    <location>
        <begin position="287"/>
        <end position="314"/>
    </location>
</feature>
<dbReference type="SUPFAM" id="SSF161098">
    <property type="entry name" value="MetI-like"/>
    <property type="match status" value="1"/>
</dbReference>
<dbReference type="Pfam" id="PF00528">
    <property type="entry name" value="BPD_transp_1"/>
    <property type="match status" value="1"/>
</dbReference>
<dbReference type="GO" id="GO:0055085">
    <property type="term" value="P:transmembrane transport"/>
    <property type="evidence" value="ECO:0007669"/>
    <property type="project" value="InterPro"/>
</dbReference>
<reference evidence="9 10" key="1">
    <citation type="submission" date="2010-04" db="EMBL/GenBank/DDBJ databases">
        <authorList>
            <person name="Qin X."/>
            <person name="Bachman B."/>
            <person name="Battles P."/>
            <person name="Bell A."/>
            <person name="Bess C."/>
            <person name="Bickham C."/>
            <person name="Chaboub L."/>
            <person name="Chen D."/>
            <person name="Coyle M."/>
            <person name="Deiros D.R."/>
            <person name="Dinh H."/>
            <person name="Forbes L."/>
            <person name="Fowler G."/>
            <person name="Francisco L."/>
            <person name="Fu Q."/>
            <person name="Gubbala S."/>
            <person name="Hale W."/>
            <person name="Han Y."/>
            <person name="Hemphill L."/>
            <person name="Highlander S.K."/>
            <person name="Hirani K."/>
            <person name="Hogues M."/>
            <person name="Jackson L."/>
            <person name="Jakkamsetti A."/>
            <person name="Javaid M."/>
            <person name="Jiang H."/>
            <person name="Korchina V."/>
            <person name="Kovar C."/>
            <person name="Lara F."/>
            <person name="Lee S."/>
            <person name="Mata R."/>
            <person name="Mathew T."/>
            <person name="Moen C."/>
            <person name="Morales K."/>
            <person name="Munidasa M."/>
            <person name="Nazareth L."/>
            <person name="Ngo R."/>
            <person name="Nguyen L."/>
            <person name="Okwuonu G."/>
            <person name="Ongeri F."/>
            <person name="Patil S."/>
            <person name="Petrosino J."/>
            <person name="Pham C."/>
            <person name="Pham P."/>
            <person name="Pu L.-L."/>
            <person name="Puazo M."/>
            <person name="Raj R."/>
            <person name="Reid J."/>
            <person name="Rouhana J."/>
            <person name="Saada N."/>
            <person name="Shang Y."/>
            <person name="Simmons D."/>
            <person name="Thornton R."/>
            <person name="Warren J."/>
            <person name="Weissenberger G."/>
            <person name="Zhang J."/>
            <person name="Zhang L."/>
            <person name="Zhou C."/>
            <person name="Zhu D."/>
            <person name="Muzny D."/>
            <person name="Worley K."/>
            <person name="Gibbs R."/>
        </authorList>
    </citation>
    <scope>NUCLEOTIDE SEQUENCE [LARGE SCALE GENOMIC DNA]</scope>
    <source>
        <strain evidence="9 10">ATCC 49957</strain>
    </source>
</reference>
<evidence type="ECO:0000256" key="5">
    <source>
        <dbReference type="ARBA" id="ARBA00022989"/>
    </source>
</evidence>
<evidence type="ECO:0000313" key="9">
    <source>
        <dbReference type="EMBL" id="EFH12936.1"/>
    </source>
</evidence>
<evidence type="ECO:0000256" key="3">
    <source>
        <dbReference type="ARBA" id="ARBA00022475"/>
    </source>
</evidence>
<feature type="transmembrane region" description="Helical" evidence="7">
    <location>
        <begin position="144"/>
        <end position="165"/>
    </location>
</feature>
<dbReference type="Gene3D" id="1.10.3720.10">
    <property type="entry name" value="MetI-like"/>
    <property type="match status" value="1"/>
</dbReference>
<proteinExistence type="inferred from homology"/>
<evidence type="ECO:0000256" key="2">
    <source>
        <dbReference type="ARBA" id="ARBA00022448"/>
    </source>
</evidence>
<dbReference type="HOGENOM" id="CLU_036879_1_1_5"/>
<comment type="similarity">
    <text evidence="7">Belongs to the binding-protein-dependent transport system permease family.</text>
</comment>
<keyword evidence="2 7" id="KW-0813">Transport</keyword>
<name>D5RID6_9PROT</name>
<evidence type="ECO:0000256" key="7">
    <source>
        <dbReference type="RuleBase" id="RU363032"/>
    </source>
</evidence>
<keyword evidence="4 7" id="KW-0812">Transmembrane</keyword>